<dbReference type="Pfam" id="PF02518">
    <property type="entry name" value="HATPase_c"/>
    <property type="match status" value="1"/>
</dbReference>
<dbReference type="EMBL" id="JAKZFC010000010">
    <property type="protein sequence ID" value="MCH7323815.1"/>
    <property type="molecule type" value="Genomic_DNA"/>
</dbReference>
<feature type="domain" description="Histidine kinase" evidence="12">
    <location>
        <begin position="250"/>
        <end position="461"/>
    </location>
</feature>
<evidence type="ECO:0000256" key="10">
    <source>
        <dbReference type="SAM" id="Coils"/>
    </source>
</evidence>
<dbReference type="Gene3D" id="3.30.565.10">
    <property type="entry name" value="Histidine kinase-like ATPase, C-terminal domain"/>
    <property type="match status" value="1"/>
</dbReference>
<dbReference type="PANTHER" id="PTHR45453:SF1">
    <property type="entry name" value="PHOSPHATE REGULON SENSOR PROTEIN PHOR"/>
    <property type="match status" value="1"/>
</dbReference>
<evidence type="ECO:0000256" key="9">
    <source>
        <dbReference type="ARBA" id="ARBA00023012"/>
    </source>
</evidence>
<evidence type="ECO:0000259" key="12">
    <source>
        <dbReference type="PROSITE" id="PS50109"/>
    </source>
</evidence>
<keyword evidence="10" id="KW-0175">Coiled coil</keyword>
<dbReference type="GO" id="GO:0016301">
    <property type="term" value="F:kinase activity"/>
    <property type="evidence" value="ECO:0007669"/>
    <property type="project" value="UniProtKB-KW"/>
</dbReference>
<dbReference type="InterPro" id="IPR004358">
    <property type="entry name" value="Sig_transdc_His_kin-like_C"/>
</dbReference>
<keyword evidence="4" id="KW-0597">Phosphoprotein</keyword>
<keyword evidence="9" id="KW-0902">Two-component regulatory system</keyword>
<dbReference type="PROSITE" id="PS50109">
    <property type="entry name" value="HIS_KIN"/>
    <property type="match status" value="1"/>
</dbReference>
<dbReference type="CDD" id="cd00075">
    <property type="entry name" value="HATPase"/>
    <property type="match status" value="1"/>
</dbReference>
<keyword evidence="7 13" id="KW-0418">Kinase</keyword>
<dbReference type="InterPro" id="IPR005467">
    <property type="entry name" value="His_kinase_dom"/>
</dbReference>
<evidence type="ECO:0000313" key="13">
    <source>
        <dbReference type="EMBL" id="MCH7323815.1"/>
    </source>
</evidence>
<dbReference type="CDD" id="cd00082">
    <property type="entry name" value="HisKA"/>
    <property type="match status" value="1"/>
</dbReference>
<dbReference type="InterPro" id="IPR050351">
    <property type="entry name" value="BphY/WalK/GraS-like"/>
</dbReference>
<dbReference type="InterPro" id="IPR003661">
    <property type="entry name" value="HisK_dim/P_dom"/>
</dbReference>
<dbReference type="RefSeq" id="WP_241370975.1">
    <property type="nucleotide sequence ID" value="NZ_JAKZFC010000010.1"/>
</dbReference>
<name>A0ABS9UIQ2_9BACL</name>
<evidence type="ECO:0000256" key="1">
    <source>
        <dbReference type="ARBA" id="ARBA00000085"/>
    </source>
</evidence>
<sequence length="461" mass="52770">MKWKLTNRFLMTIMTIIFIVIIVNLVLLVGLLYWQSNKSTTNDSVNDEVFTRDFKQYISTEQNVPNVNDAGLSLLTAHNAWIQILDSNGTVVTSYFAPSEAPSHYRPIDIVQHYKYQEYDTGTTVYVSNKDDFSYLIGIFNPDVSRYTLSLNGSSIINVTSKYVLYIIIVDLIIALFAGLMFGSILTKPLYVMIDSIQQLKNRNFHLQKVKRPGIYKQVFTNLQDVSSELEKQENEHKKLEQMRNEWISNISHDMKTPLASIQGYAELLNDADVSDVERKEYAEVIERKSVYMRELIDDFNLTMKLRQHKLPLQLTEVRIEKLLRDLVINVLNDPQFTMSHVHFESTASELVLTVDEHLMQRAITNFLMNALIHNPGDTQVTVALTEVDRRVMIEIRDNGRGMSQEDVENVFERYYRGSNTTNVRGTGLGTAIARDIIIAHGGEVSIESEIGNGTTVKIRI</sequence>
<keyword evidence="11" id="KW-1133">Transmembrane helix</keyword>
<evidence type="ECO:0000256" key="6">
    <source>
        <dbReference type="ARBA" id="ARBA00022741"/>
    </source>
</evidence>
<keyword evidence="14" id="KW-1185">Reference proteome</keyword>
<evidence type="ECO:0000256" key="5">
    <source>
        <dbReference type="ARBA" id="ARBA00022679"/>
    </source>
</evidence>
<feature type="coiled-coil region" evidence="10">
    <location>
        <begin position="216"/>
        <end position="250"/>
    </location>
</feature>
<evidence type="ECO:0000256" key="4">
    <source>
        <dbReference type="ARBA" id="ARBA00022553"/>
    </source>
</evidence>
<reference evidence="13 14" key="1">
    <citation type="submission" date="2022-03" db="EMBL/GenBank/DDBJ databases">
        <authorList>
            <person name="Jo J.-H."/>
            <person name="Im W.-T."/>
        </authorList>
    </citation>
    <scope>NUCLEOTIDE SEQUENCE [LARGE SCALE GENOMIC DNA]</scope>
    <source>
        <strain evidence="13 14">MA9</strain>
    </source>
</reference>
<gene>
    <name evidence="13" type="ORF">LZ480_18250</name>
</gene>
<dbReference type="Pfam" id="PF00512">
    <property type="entry name" value="HisKA"/>
    <property type="match status" value="1"/>
</dbReference>
<evidence type="ECO:0000256" key="7">
    <source>
        <dbReference type="ARBA" id="ARBA00022777"/>
    </source>
</evidence>
<protein>
    <recommendedName>
        <fullName evidence="3">histidine kinase</fullName>
        <ecNumber evidence="3">2.7.13.3</ecNumber>
    </recommendedName>
</protein>
<dbReference type="SMART" id="SM00388">
    <property type="entry name" value="HisKA"/>
    <property type="match status" value="1"/>
</dbReference>
<keyword evidence="8" id="KW-0067">ATP-binding</keyword>
<dbReference type="PRINTS" id="PR00344">
    <property type="entry name" value="BCTRLSENSOR"/>
</dbReference>
<dbReference type="Gene3D" id="1.10.287.130">
    <property type="match status" value="1"/>
</dbReference>
<organism evidence="13 14">
    <name type="scientific">Solibacillus palustris</name>
    <dbReference type="NCBI Taxonomy" id="2908203"/>
    <lineage>
        <taxon>Bacteria</taxon>
        <taxon>Bacillati</taxon>
        <taxon>Bacillota</taxon>
        <taxon>Bacilli</taxon>
        <taxon>Bacillales</taxon>
        <taxon>Caryophanaceae</taxon>
        <taxon>Solibacillus</taxon>
    </lineage>
</organism>
<dbReference type="Proteomes" id="UP001316087">
    <property type="component" value="Unassembled WGS sequence"/>
</dbReference>
<dbReference type="EC" id="2.7.13.3" evidence="3"/>
<evidence type="ECO:0000313" key="14">
    <source>
        <dbReference type="Proteomes" id="UP001316087"/>
    </source>
</evidence>
<accession>A0ABS9UIQ2</accession>
<evidence type="ECO:0000256" key="11">
    <source>
        <dbReference type="SAM" id="Phobius"/>
    </source>
</evidence>
<dbReference type="SUPFAM" id="SSF47384">
    <property type="entry name" value="Homodimeric domain of signal transducing histidine kinase"/>
    <property type="match status" value="1"/>
</dbReference>
<keyword evidence="11" id="KW-0472">Membrane</keyword>
<proteinExistence type="predicted"/>
<keyword evidence="11" id="KW-0812">Transmembrane</keyword>
<feature type="transmembrane region" description="Helical" evidence="11">
    <location>
        <begin position="12"/>
        <end position="34"/>
    </location>
</feature>
<comment type="caution">
    <text evidence="13">The sequence shown here is derived from an EMBL/GenBank/DDBJ whole genome shotgun (WGS) entry which is preliminary data.</text>
</comment>
<comment type="subcellular location">
    <subcellularLocation>
        <location evidence="2">Membrane</location>
    </subcellularLocation>
</comment>
<feature type="transmembrane region" description="Helical" evidence="11">
    <location>
        <begin position="163"/>
        <end position="186"/>
    </location>
</feature>
<dbReference type="PANTHER" id="PTHR45453">
    <property type="entry name" value="PHOSPHATE REGULON SENSOR PROTEIN PHOR"/>
    <property type="match status" value="1"/>
</dbReference>
<evidence type="ECO:0000256" key="2">
    <source>
        <dbReference type="ARBA" id="ARBA00004370"/>
    </source>
</evidence>
<keyword evidence="6" id="KW-0547">Nucleotide-binding</keyword>
<dbReference type="SMART" id="SM00387">
    <property type="entry name" value="HATPase_c"/>
    <property type="match status" value="1"/>
</dbReference>
<dbReference type="InterPro" id="IPR036890">
    <property type="entry name" value="HATPase_C_sf"/>
</dbReference>
<keyword evidence="5" id="KW-0808">Transferase</keyword>
<evidence type="ECO:0000256" key="8">
    <source>
        <dbReference type="ARBA" id="ARBA00022840"/>
    </source>
</evidence>
<dbReference type="InterPro" id="IPR003594">
    <property type="entry name" value="HATPase_dom"/>
</dbReference>
<dbReference type="SUPFAM" id="SSF55874">
    <property type="entry name" value="ATPase domain of HSP90 chaperone/DNA topoisomerase II/histidine kinase"/>
    <property type="match status" value="1"/>
</dbReference>
<comment type="catalytic activity">
    <reaction evidence="1">
        <text>ATP + protein L-histidine = ADP + protein N-phospho-L-histidine.</text>
        <dbReference type="EC" id="2.7.13.3"/>
    </reaction>
</comment>
<dbReference type="InterPro" id="IPR036097">
    <property type="entry name" value="HisK_dim/P_sf"/>
</dbReference>
<evidence type="ECO:0000256" key="3">
    <source>
        <dbReference type="ARBA" id="ARBA00012438"/>
    </source>
</evidence>